<dbReference type="Gene3D" id="3.40.50.1820">
    <property type="entry name" value="alpha/beta hydrolase"/>
    <property type="match status" value="1"/>
</dbReference>
<dbReference type="SUPFAM" id="SSF53474">
    <property type="entry name" value="alpha/beta-Hydrolases"/>
    <property type="match status" value="1"/>
</dbReference>
<proteinExistence type="predicted"/>
<reference evidence="3 4" key="1">
    <citation type="submission" date="2017-05" db="EMBL/GenBank/DDBJ databases">
        <authorList>
            <person name="Varghese N."/>
            <person name="Submissions S."/>
        </authorList>
    </citation>
    <scope>NUCLEOTIDE SEQUENCE [LARGE SCALE GENOMIC DNA]</scope>
    <source>
        <strain evidence="3 4">DSM 29371</strain>
    </source>
</reference>
<keyword evidence="1" id="KW-0732">Signal</keyword>
<name>A0A521DVS6_9FLAO</name>
<keyword evidence="4" id="KW-1185">Reference proteome</keyword>
<dbReference type="PANTHER" id="PTHR33428:SF14">
    <property type="entry name" value="CARBOXYLESTERASE TYPE B DOMAIN-CONTAINING PROTEIN"/>
    <property type="match status" value="1"/>
</dbReference>
<gene>
    <name evidence="3" type="ORF">SAMN06265171_106101</name>
</gene>
<dbReference type="EMBL" id="FXTC01000006">
    <property type="protein sequence ID" value="SMO75211.1"/>
    <property type="molecule type" value="Genomic_DNA"/>
</dbReference>
<dbReference type="PANTHER" id="PTHR33428">
    <property type="entry name" value="CHLOROPHYLLASE-2, CHLOROPLASTIC"/>
    <property type="match status" value="1"/>
</dbReference>
<feature type="signal peptide" evidence="1">
    <location>
        <begin position="1"/>
        <end position="20"/>
    </location>
</feature>
<feature type="chain" id="PRO_5022207325" evidence="1">
    <location>
        <begin position="21"/>
        <end position="387"/>
    </location>
</feature>
<dbReference type="InterPro" id="IPR041127">
    <property type="entry name" value="PET_hydrolase/cutinase-like"/>
</dbReference>
<organism evidence="3 4">
    <name type="scientific">Chryseobacterium rhizoplanae</name>
    <dbReference type="NCBI Taxonomy" id="1609531"/>
    <lineage>
        <taxon>Bacteria</taxon>
        <taxon>Pseudomonadati</taxon>
        <taxon>Bacteroidota</taxon>
        <taxon>Flavobacteriia</taxon>
        <taxon>Flavobacteriales</taxon>
        <taxon>Weeksellaceae</taxon>
        <taxon>Chryseobacterium group</taxon>
        <taxon>Chryseobacterium</taxon>
    </lineage>
</organism>
<dbReference type="Proteomes" id="UP000316916">
    <property type="component" value="Unassembled WGS sequence"/>
</dbReference>
<evidence type="ECO:0000313" key="3">
    <source>
        <dbReference type="EMBL" id="SMO75211.1"/>
    </source>
</evidence>
<sequence length="387" mass="41939">MKKFTLMAAASLLLMVSCQREDSPGTEAQPQSAVMEKNIKLLIDPNDINMFGGKPIENLPAKPESENNLNAKSSVFSTGLANSEFGKSGPYGVSTDDVLGDCDSYFGTIVPIAQALGIVVDNSIKCNNNFPYGLNTDVFSSHIYYPTNIKNMGKLPVVNFVGGIMANTAMYSQMASLWASNGYIVIVSSDFVNVLPTMHLLAFKELSNMNKNQQSPLYGKVDLSRSLISGHSAGGGTTLLTGSISANTFKVIDPEIKILGAMSIEGSPIAIGLTVKVPTLFLAGMQDVIVPPFVHKLWQYDTLPQPAWTATATTATHFSPLMETSRNEFAGLTVAWHKYLAENDPSAKSYFVGKNYKLEQDTQFVQGGVLGLNPFKVNRNRKAEELK</sequence>
<dbReference type="PROSITE" id="PS51257">
    <property type="entry name" value="PROKAR_LIPOPROTEIN"/>
    <property type="match status" value="1"/>
</dbReference>
<dbReference type="InterPro" id="IPR029058">
    <property type="entry name" value="AB_hydrolase_fold"/>
</dbReference>
<protein>
    <submittedName>
        <fullName evidence="3">Chlorophyllase</fullName>
    </submittedName>
</protein>
<feature type="domain" description="PET hydrolase/cutinase-like" evidence="2">
    <location>
        <begin position="141"/>
        <end position="360"/>
    </location>
</feature>
<dbReference type="Pfam" id="PF12740">
    <property type="entry name" value="PETase"/>
    <property type="match status" value="1"/>
</dbReference>
<evidence type="ECO:0000259" key="2">
    <source>
        <dbReference type="Pfam" id="PF12740"/>
    </source>
</evidence>
<dbReference type="RefSeq" id="WP_142718591.1">
    <property type="nucleotide sequence ID" value="NZ_FXTC01000006.1"/>
</dbReference>
<dbReference type="AlphaFoldDB" id="A0A521DVS6"/>
<evidence type="ECO:0000256" key="1">
    <source>
        <dbReference type="SAM" id="SignalP"/>
    </source>
</evidence>
<evidence type="ECO:0000313" key="4">
    <source>
        <dbReference type="Proteomes" id="UP000316916"/>
    </source>
</evidence>
<accession>A0A521DVS6</accession>